<reference evidence="1 2" key="1">
    <citation type="submission" date="2017-02" db="EMBL/GenBank/DDBJ databases">
        <authorList>
            <person name="Peterson S.W."/>
        </authorList>
    </citation>
    <scope>NUCLEOTIDE SEQUENCE [LARGE SCALE GENOMIC DNA]</scope>
    <source>
        <strain evidence="1 2">DSM 18108</strain>
    </source>
</reference>
<dbReference type="EMBL" id="FUZZ01000001">
    <property type="protein sequence ID" value="SKC97902.1"/>
    <property type="molecule type" value="Genomic_DNA"/>
</dbReference>
<keyword evidence="2" id="KW-1185">Reference proteome</keyword>
<name>A0A1T5NC04_9BACT</name>
<proteinExistence type="predicted"/>
<sequence length="273" mass="30733">MKKILLAFDGAHFAKGAFEFASRLNEIQPILLTGAFLPRVDLSASWSYSPGGGTAFIPTLEAYTAEQIAQNVKTFEQECIKRHIEYRVHKHPYDAAMYELKKETRFTDLLILDSGKFFEDISMELPNEYLRMAVHDAECPSLLIPEESAFPESIVLAYDGSENAAFAIKSFCYLFPEFSNKKTILVYATSKKKAAIPDLSSIEELVTRHFTDLTIHTLEATPAKYFDTWLTAVDAPLLVCGSFARSELSQLFKKSFVAGILNEHKIPVFTAHR</sequence>
<evidence type="ECO:0000313" key="1">
    <source>
        <dbReference type="EMBL" id="SKC97902.1"/>
    </source>
</evidence>
<accession>A0A1T5NC04</accession>
<dbReference type="Gene3D" id="3.40.50.12370">
    <property type="match status" value="1"/>
</dbReference>
<evidence type="ECO:0000313" key="2">
    <source>
        <dbReference type="Proteomes" id="UP000190166"/>
    </source>
</evidence>
<organism evidence="1 2">
    <name type="scientific">Chitinophaga ginsengisegetis</name>
    <dbReference type="NCBI Taxonomy" id="393003"/>
    <lineage>
        <taxon>Bacteria</taxon>
        <taxon>Pseudomonadati</taxon>
        <taxon>Bacteroidota</taxon>
        <taxon>Chitinophagia</taxon>
        <taxon>Chitinophagales</taxon>
        <taxon>Chitinophagaceae</taxon>
        <taxon>Chitinophaga</taxon>
    </lineage>
</organism>
<gene>
    <name evidence="1" type="ORF">SAMN05660461_1039</name>
</gene>
<dbReference type="Proteomes" id="UP000190166">
    <property type="component" value="Unassembled WGS sequence"/>
</dbReference>
<dbReference type="STRING" id="393003.SAMN05660461_1039"/>
<protein>
    <recommendedName>
        <fullName evidence="3">Universal stress protein family protein</fullName>
    </recommendedName>
</protein>
<evidence type="ECO:0008006" key="3">
    <source>
        <dbReference type="Google" id="ProtNLM"/>
    </source>
</evidence>
<dbReference type="AlphaFoldDB" id="A0A1T5NC04"/>
<dbReference type="SUPFAM" id="SSF52402">
    <property type="entry name" value="Adenine nucleotide alpha hydrolases-like"/>
    <property type="match status" value="1"/>
</dbReference>
<dbReference type="RefSeq" id="WP_079468334.1">
    <property type="nucleotide sequence ID" value="NZ_FUZZ01000001.1"/>
</dbReference>